<gene>
    <name evidence="7" type="ORF">HY473_00770</name>
</gene>
<dbReference type="InterPro" id="IPR036388">
    <property type="entry name" value="WH-like_DNA-bd_sf"/>
</dbReference>
<dbReference type="Pfam" id="PF03444">
    <property type="entry name" value="WHD_HrcA"/>
    <property type="match status" value="1"/>
</dbReference>
<protein>
    <recommendedName>
        <fullName evidence="9">Heat-inducible transcription repressor HrcA</fullName>
    </recommendedName>
</protein>
<comment type="caution">
    <text evidence="7">The sequence shown here is derived from an EMBL/GenBank/DDBJ whole genome shotgun (WGS) entry which is preliminary data.</text>
</comment>
<evidence type="ECO:0000313" key="8">
    <source>
        <dbReference type="Proteomes" id="UP000756703"/>
    </source>
</evidence>
<dbReference type="Gene3D" id="1.10.10.10">
    <property type="entry name" value="Winged helix-like DNA-binding domain superfamily/Winged helix DNA-binding domain"/>
    <property type="match status" value="1"/>
</dbReference>
<evidence type="ECO:0008006" key="9">
    <source>
        <dbReference type="Google" id="ProtNLM"/>
    </source>
</evidence>
<evidence type="ECO:0000256" key="4">
    <source>
        <dbReference type="ARBA" id="ARBA00023163"/>
    </source>
</evidence>
<dbReference type="InterPro" id="IPR036390">
    <property type="entry name" value="WH_DNA-bd_sf"/>
</dbReference>
<dbReference type="SUPFAM" id="SSF46785">
    <property type="entry name" value="Winged helix' DNA-binding domain"/>
    <property type="match status" value="1"/>
</dbReference>
<evidence type="ECO:0000256" key="1">
    <source>
        <dbReference type="ARBA" id="ARBA00022491"/>
    </source>
</evidence>
<keyword evidence="3" id="KW-0346">Stress response</keyword>
<name>A0A932YXE5_9BACT</name>
<dbReference type="GO" id="GO:0045892">
    <property type="term" value="P:negative regulation of DNA-templated transcription"/>
    <property type="evidence" value="ECO:0007669"/>
    <property type="project" value="TreeGrafter"/>
</dbReference>
<accession>A0A932YXE5</accession>
<keyword evidence="4" id="KW-0804">Transcription</keyword>
<keyword evidence="2" id="KW-0805">Transcription regulation</keyword>
<reference evidence="7" key="1">
    <citation type="submission" date="2020-07" db="EMBL/GenBank/DDBJ databases">
        <title>Huge and variable diversity of episymbiotic CPR bacteria and DPANN archaea in groundwater ecosystems.</title>
        <authorList>
            <person name="He C.Y."/>
            <person name="Keren R."/>
            <person name="Whittaker M."/>
            <person name="Farag I.F."/>
            <person name="Doudna J."/>
            <person name="Cate J.H.D."/>
            <person name="Banfield J.F."/>
        </authorList>
    </citation>
    <scope>NUCLEOTIDE SEQUENCE</scope>
    <source>
        <strain evidence="7">NC_groundwater_1225_Ag_S-0.1um_56_177</strain>
    </source>
</reference>
<evidence type="ECO:0000259" key="6">
    <source>
        <dbReference type="Pfam" id="PF03444"/>
    </source>
</evidence>
<dbReference type="EMBL" id="JACQMI010000005">
    <property type="protein sequence ID" value="MBI4132619.1"/>
    <property type="molecule type" value="Genomic_DNA"/>
</dbReference>
<feature type="domain" description="Heat-inducible transcription repressor HrcA C-terminal" evidence="5">
    <location>
        <begin position="113"/>
        <end position="224"/>
    </location>
</feature>
<feature type="domain" description="Winged helix-turn-helix transcription repressor HrcA DNA-binding" evidence="6">
    <location>
        <begin position="4"/>
        <end position="77"/>
    </location>
</feature>
<dbReference type="InterPro" id="IPR005104">
    <property type="entry name" value="WHTH_HrcA_DNA-bd"/>
</dbReference>
<dbReference type="InterPro" id="IPR002571">
    <property type="entry name" value="HrcA"/>
</dbReference>
<dbReference type="SUPFAM" id="SSF55781">
    <property type="entry name" value="GAF domain-like"/>
    <property type="match status" value="1"/>
</dbReference>
<evidence type="ECO:0000259" key="5">
    <source>
        <dbReference type="Pfam" id="PF01628"/>
    </source>
</evidence>
<dbReference type="GO" id="GO:0003677">
    <property type="term" value="F:DNA binding"/>
    <property type="evidence" value="ECO:0007669"/>
    <property type="project" value="InterPro"/>
</dbReference>
<proteinExistence type="predicted"/>
<sequence>MPVELTERQKSILDALIREYVATAEPVASEYIVRKYRLPYSPATVRNELVALDEAGFLAQPHTSAGRVPTDKGYRFFINHREARSGAMPSREERAMRELSRLGDPAEFMKQSSRLIAHLTRNFVVAGFPDEELFYKSGISEVLREPEFSDFELLREFSTLVDKIEDEIARWFGALEFDGPRTFIGSENPIRQARHYGMIISSLETPFARESMIALVGPKRMDYGHNLAVLTHFQEALMR</sequence>
<dbReference type="Gene3D" id="3.30.450.40">
    <property type="match status" value="1"/>
</dbReference>
<dbReference type="InterPro" id="IPR021153">
    <property type="entry name" value="HrcA_C"/>
</dbReference>
<dbReference type="Proteomes" id="UP000756703">
    <property type="component" value="Unassembled WGS sequence"/>
</dbReference>
<dbReference type="PANTHER" id="PTHR34824">
    <property type="entry name" value="HEAT-INDUCIBLE TRANSCRIPTION REPRESSOR HRCA"/>
    <property type="match status" value="1"/>
</dbReference>
<dbReference type="Pfam" id="PF01628">
    <property type="entry name" value="HrcA"/>
    <property type="match status" value="1"/>
</dbReference>
<dbReference type="InterPro" id="IPR029016">
    <property type="entry name" value="GAF-like_dom_sf"/>
</dbReference>
<dbReference type="AlphaFoldDB" id="A0A932YXE5"/>
<keyword evidence="1" id="KW-0678">Repressor</keyword>
<evidence type="ECO:0000256" key="3">
    <source>
        <dbReference type="ARBA" id="ARBA00023016"/>
    </source>
</evidence>
<dbReference type="PANTHER" id="PTHR34824:SF1">
    <property type="entry name" value="HEAT-INDUCIBLE TRANSCRIPTION REPRESSOR HRCA"/>
    <property type="match status" value="1"/>
</dbReference>
<organism evidence="7 8">
    <name type="scientific">Candidatus Sungiibacteriota bacterium</name>
    <dbReference type="NCBI Taxonomy" id="2750080"/>
    <lineage>
        <taxon>Bacteria</taxon>
        <taxon>Candidatus Sungiibacteriota</taxon>
    </lineage>
</organism>
<evidence type="ECO:0000313" key="7">
    <source>
        <dbReference type="EMBL" id="MBI4132619.1"/>
    </source>
</evidence>
<evidence type="ECO:0000256" key="2">
    <source>
        <dbReference type="ARBA" id="ARBA00023015"/>
    </source>
</evidence>